<name>A0A380TG45_9ZZZZ</name>
<dbReference type="Pfam" id="PF03098">
    <property type="entry name" value="An_peroxidase"/>
    <property type="match status" value="1"/>
</dbReference>
<organism evidence="4">
    <name type="scientific">metagenome</name>
    <dbReference type="NCBI Taxonomy" id="256318"/>
    <lineage>
        <taxon>unclassified sequences</taxon>
        <taxon>metagenomes</taxon>
    </lineage>
</organism>
<evidence type="ECO:0000313" key="4">
    <source>
        <dbReference type="EMBL" id="SUS06711.1"/>
    </source>
</evidence>
<dbReference type="PANTHER" id="PTHR11475:SF4">
    <property type="entry name" value="CHORION PEROXIDASE"/>
    <property type="match status" value="1"/>
</dbReference>
<evidence type="ECO:0008006" key="5">
    <source>
        <dbReference type="Google" id="ProtNLM"/>
    </source>
</evidence>
<reference evidence="4" key="1">
    <citation type="submission" date="2018-07" db="EMBL/GenBank/DDBJ databases">
        <authorList>
            <person name="Quirk P.G."/>
            <person name="Krulwich T.A."/>
        </authorList>
    </citation>
    <scope>NUCLEOTIDE SEQUENCE</scope>
</reference>
<dbReference type="InterPro" id="IPR037120">
    <property type="entry name" value="Haem_peroxidase_sf_animal"/>
</dbReference>
<dbReference type="GO" id="GO:0020037">
    <property type="term" value="F:heme binding"/>
    <property type="evidence" value="ECO:0007669"/>
    <property type="project" value="InterPro"/>
</dbReference>
<evidence type="ECO:0000256" key="1">
    <source>
        <dbReference type="ARBA" id="ARBA00004613"/>
    </source>
</evidence>
<protein>
    <recommendedName>
        <fullName evidence="5">Peroxidase</fullName>
    </recommendedName>
</protein>
<dbReference type="InterPro" id="IPR019791">
    <property type="entry name" value="Haem_peroxidase_animal"/>
</dbReference>
<dbReference type="PANTHER" id="PTHR11475">
    <property type="entry name" value="OXIDASE/PEROXIDASE"/>
    <property type="match status" value="1"/>
</dbReference>
<accession>A0A380TG45</accession>
<dbReference type="EMBL" id="UIDG01000241">
    <property type="protein sequence ID" value="SUS06711.1"/>
    <property type="molecule type" value="Genomic_DNA"/>
</dbReference>
<dbReference type="PROSITE" id="PS50292">
    <property type="entry name" value="PEROXIDASE_3"/>
    <property type="match status" value="1"/>
</dbReference>
<proteinExistence type="predicted"/>
<gene>
    <name evidence="4" type="ORF">DF3PB_3150003</name>
</gene>
<comment type="subcellular location">
    <subcellularLocation>
        <location evidence="1">Secreted</location>
    </subcellularLocation>
</comment>
<dbReference type="CDD" id="cd09819">
    <property type="entry name" value="An_peroxidase_bacterial_1"/>
    <property type="match status" value="1"/>
</dbReference>
<dbReference type="GO" id="GO:0005576">
    <property type="term" value="C:extracellular region"/>
    <property type="evidence" value="ECO:0007669"/>
    <property type="project" value="UniProtKB-SubCell"/>
</dbReference>
<dbReference type="InterPro" id="IPR010255">
    <property type="entry name" value="Haem_peroxidase_sf"/>
</dbReference>
<evidence type="ECO:0000256" key="2">
    <source>
        <dbReference type="ARBA" id="ARBA00022525"/>
    </source>
</evidence>
<evidence type="ECO:0000256" key="3">
    <source>
        <dbReference type="ARBA" id="ARBA00023180"/>
    </source>
</evidence>
<sequence length="624" mass="69311">MNDIVETKDRITRAATRVIAEPKQGKYILTELRHGGHYSLDRSERATLLATTEVSVPAQARQDVVEEMTEFNYLFADLARNPDKLLSADDPASVVDALKVLGDAMVEEPAPADDPLQSTGNSTIPPVYTYWGQFVDHDLTANTDRRSVVGDIVDEGLIPLHPDDVIRDLKNLRNPRLNLDSLYADGPQLSSVPRAAAGFYNGVRFRIGTNAVNPAGDPSPEIPPQAQVPPPHDDLARDLPRIGTLLDAGVISTDDIPEAIRQRPNVRSKAFIGDARNDENLIIAQLHLAFLRFHNNVVNWVQVNEDRTVEDAQLFERARDLVRWHYQWLTVHDFLKTVTLPGTADRILFDGPKLYARREGQLYMPLEHSVAAYRFGHSMVRGVYDFNRNFGRNPADPEQDGLVLDNSNFTLLFQFTGNGSPAPFLGQAEVLPFSWIIEWDRFVDKGSSTPDHFARKIDTQLAPPLRDLVNEGNDPGLPAGVREILKRLARRNLLRGYLLSIPTGQAVAEEIGVRPLSADELRPADRPAIAQALDDGGFIERTPLWYYVLRESEVRANGNSLGEVGSRIICDTIIGLIVNDPRSYLNQPGGWDPSKGVRLPNGDPIVTIADMLRFAGVLPEHGQS</sequence>
<keyword evidence="3" id="KW-0325">Glycoprotein</keyword>
<dbReference type="GO" id="GO:0006979">
    <property type="term" value="P:response to oxidative stress"/>
    <property type="evidence" value="ECO:0007669"/>
    <property type="project" value="InterPro"/>
</dbReference>
<dbReference type="GO" id="GO:0004601">
    <property type="term" value="F:peroxidase activity"/>
    <property type="evidence" value="ECO:0007669"/>
    <property type="project" value="InterPro"/>
</dbReference>
<dbReference type="Gene3D" id="1.10.640.10">
    <property type="entry name" value="Haem peroxidase domain superfamily, animal type"/>
    <property type="match status" value="1"/>
</dbReference>
<keyword evidence="2" id="KW-0964">Secreted</keyword>
<dbReference type="AlphaFoldDB" id="A0A380TG45"/>
<dbReference type="SUPFAM" id="SSF48113">
    <property type="entry name" value="Heme-dependent peroxidases"/>
    <property type="match status" value="1"/>
</dbReference>